<evidence type="ECO:0000313" key="4">
    <source>
        <dbReference type="Proteomes" id="UP000269019"/>
    </source>
</evidence>
<feature type="region of interest" description="Disordered" evidence="1">
    <location>
        <begin position="96"/>
        <end position="139"/>
    </location>
</feature>
<gene>
    <name evidence="3" type="ORF">CCHOA_08950</name>
</gene>
<evidence type="ECO:0000313" key="3">
    <source>
        <dbReference type="EMBL" id="AZA14173.1"/>
    </source>
</evidence>
<dbReference type="AlphaFoldDB" id="A0A3G6J8S3"/>
<sequence length="341" mass="35958">MYNPYESLGLSRDATQLEAIEAIRHKLDELSPTDTARRTELTTLLSIFTDEHARAELDQALAAGTLDATTLKAITDRSLSSSATLTADDWGQAPSSNTTNYWSTAASGDSDRWSTAQPATPPGGFASVSAPGNASNGSAAADVTTTTAATPAKTATSSAAKWIIPLLVVLVIVLAGALVTFFVRGNHSDFEPTARSTTTSTKVVEQRTTTKTVTATPRTSVVSTFSAPSYSRYTPSTTSTANQPTYPPRLSPPSSDLSCGTAAGFTAYHLTEITSCPFSLATGREVADRVAGRRIPVGDTFTVEVYSTVTEKTYSMTCKSLGNFDFRCSGGNNAVVFLRSL</sequence>
<dbReference type="OrthoDB" id="4412616at2"/>
<protein>
    <submittedName>
        <fullName evidence="3">Uncharacterized protein</fullName>
    </submittedName>
</protein>
<feature type="transmembrane region" description="Helical" evidence="2">
    <location>
        <begin position="162"/>
        <end position="183"/>
    </location>
</feature>
<name>A0A3G6J8S3_9CORY</name>
<dbReference type="Proteomes" id="UP000269019">
    <property type="component" value="Chromosome"/>
</dbReference>
<evidence type="ECO:0000256" key="2">
    <source>
        <dbReference type="SAM" id="Phobius"/>
    </source>
</evidence>
<organism evidence="3 4">
    <name type="scientific">Corynebacterium choanae</name>
    <dbReference type="NCBI Taxonomy" id="1862358"/>
    <lineage>
        <taxon>Bacteria</taxon>
        <taxon>Bacillati</taxon>
        <taxon>Actinomycetota</taxon>
        <taxon>Actinomycetes</taxon>
        <taxon>Mycobacteriales</taxon>
        <taxon>Corynebacteriaceae</taxon>
        <taxon>Corynebacterium</taxon>
    </lineage>
</organism>
<accession>A0A3G6J8S3</accession>
<keyword evidence="2" id="KW-0472">Membrane</keyword>
<keyword evidence="2" id="KW-0812">Transmembrane</keyword>
<feature type="region of interest" description="Disordered" evidence="1">
    <location>
        <begin position="233"/>
        <end position="253"/>
    </location>
</feature>
<evidence type="ECO:0000256" key="1">
    <source>
        <dbReference type="SAM" id="MobiDB-lite"/>
    </source>
</evidence>
<dbReference type="RefSeq" id="WP_123929200.1">
    <property type="nucleotide sequence ID" value="NZ_CP033896.1"/>
</dbReference>
<feature type="compositionally biased region" description="Low complexity" evidence="1">
    <location>
        <begin position="126"/>
        <end position="139"/>
    </location>
</feature>
<reference evidence="3 4" key="1">
    <citation type="submission" date="2018-11" db="EMBL/GenBank/DDBJ databases">
        <authorList>
            <person name="Kleinhagauer T."/>
            <person name="Glaeser S.P."/>
            <person name="Spergser J."/>
            <person name="Ruckert C."/>
            <person name="Kaempfer P."/>
            <person name="Busse H.-J."/>
        </authorList>
    </citation>
    <scope>NUCLEOTIDE SEQUENCE [LARGE SCALE GENOMIC DNA]</scope>
    <source>
        <strain evidence="3 4">200CH</strain>
    </source>
</reference>
<dbReference type="EMBL" id="CP033896">
    <property type="protein sequence ID" value="AZA14173.1"/>
    <property type="molecule type" value="Genomic_DNA"/>
</dbReference>
<dbReference type="KEGG" id="ccho:CCHOA_08950"/>
<feature type="compositionally biased region" description="Polar residues" evidence="1">
    <location>
        <begin position="96"/>
        <end position="118"/>
    </location>
</feature>
<keyword evidence="4" id="KW-1185">Reference proteome</keyword>
<proteinExistence type="predicted"/>
<keyword evidence="2" id="KW-1133">Transmembrane helix</keyword>